<organism evidence="2 3">
    <name type="scientific">Solanum bulbocastanum</name>
    <name type="common">Wild potato</name>
    <dbReference type="NCBI Taxonomy" id="147425"/>
    <lineage>
        <taxon>Eukaryota</taxon>
        <taxon>Viridiplantae</taxon>
        <taxon>Streptophyta</taxon>
        <taxon>Embryophyta</taxon>
        <taxon>Tracheophyta</taxon>
        <taxon>Spermatophyta</taxon>
        <taxon>Magnoliopsida</taxon>
        <taxon>eudicotyledons</taxon>
        <taxon>Gunneridae</taxon>
        <taxon>Pentapetalae</taxon>
        <taxon>asterids</taxon>
        <taxon>lamiids</taxon>
        <taxon>Solanales</taxon>
        <taxon>Solanaceae</taxon>
        <taxon>Solanoideae</taxon>
        <taxon>Solaneae</taxon>
        <taxon>Solanum</taxon>
    </lineage>
</organism>
<evidence type="ECO:0000313" key="2">
    <source>
        <dbReference type="EMBL" id="KAK6784122.1"/>
    </source>
</evidence>
<feature type="region of interest" description="Disordered" evidence="1">
    <location>
        <begin position="1"/>
        <end position="24"/>
    </location>
</feature>
<gene>
    <name evidence="2" type="ORF">RDI58_017576</name>
</gene>
<proteinExistence type="predicted"/>
<dbReference type="EMBL" id="JBANQN010000007">
    <property type="protein sequence ID" value="KAK6784122.1"/>
    <property type="molecule type" value="Genomic_DNA"/>
</dbReference>
<name>A0AAN8Y9B6_SOLBU</name>
<evidence type="ECO:0000256" key="1">
    <source>
        <dbReference type="SAM" id="MobiDB-lite"/>
    </source>
</evidence>
<dbReference type="Proteomes" id="UP001371456">
    <property type="component" value="Unassembled WGS sequence"/>
</dbReference>
<sequence length="85" mass="9104">MAQQEIGIDLGKSTSCSPQSQRDRFPLEAQIESSVPLVPASLAPIEARGDAVSPALPVPLLPKEARDTGPLDYLLFIHQRLGNKG</sequence>
<accession>A0AAN8Y9B6</accession>
<dbReference type="AlphaFoldDB" id="A0AAN8Y9B6"/>
<protein>
    <submittedName>
        <fullName evidence="2">Uncharacterized protein</fullName>
    </submittedName>
</protein>
<comment type="caution">
    <text evidence="2">The sequence shown here is derived from an EMBL/GenBank/DDBJ whole genome shotgun (WGS) entry which is preliminary data.</text>
</comment>
<reference evidence="2 3" key="1">
    <citation type="submission" date="2024-02" db="EMBL/GenBank/DDBJ databases">
        <title>de novo genome assembly of Solanum bulbocastanum strain 11H21.</title>
        <authorList>
            <person name="Hosaka A.J."/>
        </authorList>
    </citation>
    <scope>NUCLEOTIDE SEQUENCE [LARGE SCALE GENOMIC DNA]</scope>
    <source>
        <tissue evidence="2">Young leaves</tissue>
    </source>
</reference>
<evidence type="ECO:0000313" key="3">
    <source>
        <dbReference type="Proteomes" id="UP001371456"/>
    </source>
</evidence>
<keyword evidence="3" id="KW-1185">Reference proteome</keyword>